<dbReference type="CTD" id="3166"/>
<proteinExistence type="inferred from homology"/>
<dbReference type="SUPFAM" id="SSF46689">
    <property type="entry name" value="Homeodomain-like"/>
    <property type="match status" value="1"/>
</dbReference>
<dbReference type="Pfam" id="PF00046">
    <property type="entry name" value="Homeodomain"/>
    <property type="match status" value="1"/>
</dbReference>
<dbReference type="Gene3D" id="1.10.10.60">
    <property type="entry name" value="Homeodomain-like"/>
    <property type="match status" value="1"/>
</dbReference>
<dbReference type="AlphaFoldDB" id="A0A2Y9S940"/>
<organism evidence="13 14">
    <name type="scientific">Physeter macrocephalus</name>
    <name type="common">Sperm whale</name>
    <name type="synonym">Physeter catodon</name>
    <dbReference type="NCBI Taxonomy" id="9755"/>
    <lineage>
        <taxon>Eukaryota</taxon>
        <taxon>Metazoa</taxon>
        <taxon>Chordata</taxon>
        <taxon>Craniata</taxon>
        <taxon>Vertebrata</taxon>
        <taxon>Euteleostomi</taxon>
        <taxon>Mammalia</taxon>
        <taxon>Eutheria</taxon>
        <taxon>Laurasiatheria</taxon>
        <taxon>Artiodactyla</taxon>
        <taxon>Whippomorpha</taxon>
        <taxon>Cetacea</taxon>
        <taxon>Odontoceti</taxon>
        <taxon>Physeteridae</taxon>
        <taxon>Physeter</taxon>
    </lineage>
</organism>
<dbReference type="GO" id="GO:0001227">
    <property type="term" value="F:DNA-binding transcription repressor activity, RNA polymerase II-specific"/>
    <property type="evidence" value="ECO:0007669"/>
    <property type="project" value="Ensembl"/>
</dbReference>
<dbReference type="PANTHER" id="PTHR46110">
    <property type="entry name" value="HOMEOBOX PROTEIN HMX"/>
    <property type="match status" value="1"/>
</dbReference>
<evidence type="ECO:0000256" key="8">
    <source>
        <dbReference type="ARBA" id="ARBA00038165"/>
    </source>
</evidence>
<dbReference type="SMART" id="SM00389">
    <property type="entry name" value="HOX"/>
    <property type="match status" value="1"/>
</dbReference>
<gene>
    <name evidence="14" type="primary">HMX1</name>
</gene>
<dbReference type="GO" id="GO:0005634">
    <property type="term" value="C:nucleus"/>
    <property type="evidence" value="ECO:0007669"/>
    <property type="project" value="UniProtKB-SubCell"/>
</dbReference>
<dbReference type="CDD" id="cd00086">
    <property type="entry name" value="homeodomain"/>
    <property type="match status" value="1"/>
</dbReference>
<evidence type="ECO:0000256" key="10">
    <source>
        <dbReference type="RuleBase" id="RU000682"/>
    </source>
</evidence>
<keyword evidence="13" id="KW-1185">Reference proteome</keyword>
<dbReference type="InterPro" id="IPR051300">
    <property type="entry name" value="HMX_Homeobox_TF"/>
</dbReference>
<reference evidence="14" key="1">
    <citation type="submission" date="2025-08" db="UniProtKB">
        <authorList>
            <consortium name="RefSeq"/>
        </authorList>
    </citation>
    <scope>IDENTIFICATION</scope>
    <source>
        <tissue evidence="14">Muscle</tissue>
    </source>
</reference>
<feature type="compositionally biased region" description="Acidic residues" evidence="11">
    <location>
        <begin position="43"/>
        <end position="57"/>
    </location>
</feature>
<dbReference type="InterPro" id="IPR001356">
    <property type="entry name" value="HD"/>
</dbReference>
<feature type="region of interest" description="Disordered" evidence="11">
    <location>
        <begin position="30"/>
        <end position="164"/>
    </location>
</feature>
<evidence type="ECO:0000256" key="2">
    <source>
        <dbReference type="ARBA" id="ARBA00022473"/>
    </source>
</evidence>
<evidence type="ECO:0000313" key="14">
    <source>
        <dbReference type="RefSeq" id="XP_023974973.1"/>
    </source>
</evidence>
<evidence type="ECO:0000256" key="1">
    <source>
        <dbReference type="ARBA" id="ARBA00004123"/>
    </source>
</evidence>
<dbReference type="PROSITE" id="PS00027">
    <property type="entry name" value="HOMEOBOX_1"/>
    <property type="match status" value="1"/>
</dbReference>
<evidence type="ECO:0000256" key="9">
    <source>
        <dbReference type="PROSITE-ProRule" id="PRU00108"/>
    </source>
</evidence>
<evidence type="ECO:0000313" key="13">
    <source>
        <dbReference type="Proteomes" id="UP000248484"/>
    </source>
</evidence>
<name>A0A2Y9S940_PHYMC</name>
<evidence type="ECO:0000256" key="3">
    <source>
        <dbReference type="ARBA" id="ARBA00023015"/>
    </source>
</evidence>
<accession>A0A2Y9S940</accession>
<comment type="similarity">
    <text evidence="8">Belongs to the HMX homeobox family.</text>
</comment>
<dbReference type="RefSeq" id="XP_023974973.1">
    <property type="nucleotide sequence ID" value="XM_024119205.3"/>
</dbReference>
<comment type="subcellular location">
    <subcellularLocation>
        <location evidence="1 9 10">Nucleus</location>
    </subcellularLocation>
</comment>
<keyword evidence="4 9" id="KW-0238">DNA-binding</keyword>
<evidence type="ECO:0000259" key="12">
    <source>
        <dbReference type="PROSITE" id="PS50071"/>
    </source>
</evidence>
<dbReference type="PANTHER" id="PTHR46110:SF1">
    <property type="entry name" value="HOMEOBOX PROTEIN HMX1"/>
    <property type="match status" value="1"/>
</dbReference>
<dbReference type="OrthoDB" id="6159439at2759"/>
<protein>
    <submittedName>
        <fullName evidence="14">Homeobox protein HMX1</fullName>
    </submittedName>
</protein>
<dbReference type="KEGG" id="pcad:112063730"/>
<keyword evidence="7 9" id="KW-0539">Nucleus</keyword>
<dbReference type="InterPro" id="IPR020479">
    <property type="entry name" value="HD_metazoa"/>
</dbReference>
<evidence type="ECO:0000256" key="4">
    <source>
        <dbReference type="ARBA" id="ARBA00023125"/>
    </source>
</evidence>
<dbReference type="FunFam" id="1.10.10.60:FF:000053">
    <property type="entry name" value="H6 family homeobox 2"/>
    <property type="match status" value="1"/>
</dbReference>
<dbReference type="Proteomes" id="UP000248484">
    <property type="component" value="Chromosome 7"/>
</dbReference>
<dbReference type="InParanoid" id="A0A2Y9S940"/>
<feature type="compositionally biased region" description="Basic residues" evidence="11">
    <location>
        <begin position="61"/>
        <end position="73"/>
    </location>
</feature>
<dbReference type="InterPro" id="IPR017970">
    <property type="entry name" value="Homeobox_CS"/>
</dbReference>
<sequence>MPDELTEPGRATPARASSFLIENLLAAEAKGTGRAAQGGGGREDEEDDDDDPEDEDAEQARRRRRRLQRRRQLRAGSGPSGDARARALLGPGALGLGPRPHPGPGPPYALGCGGATRWYSRSHGGYGGGLSPDTSDRDSPETGEEMGRAEGAWPRGPGPGAVQREAAELAVSGPAAGAEEEAAELAEARAAAAAAGGARGGGRKKKTRTVFSRSQVFQLESTFDLKRYLSSAERAGLAASLQLTETQVKIWFQNRRNKWKRQLAAELEAASLSPPGAQRLARVPALYHESPPAAAGAPAALPFPLAPAAPAPPPPLLGFSGALAYPLAAFPAAASVPFLRAQMPGLV</sequence>
<keyword evidence="3" id="KW-0805">Transcription regulation</keyword>
<dbReference type="PROSITE" id="PS50071">
    <property type="entry name" value="HOMEOBOX_2"/>
    <property type="match status" value="1"/>
</dbReference>
<evidence type="ECO:0000256" key="6">
    <source>
        <dbReference type="ARBA" id="ARBA00023163"/>
    </source>
</evidence>
<feature type="DNA-binding region" description="Homeobox" evidence="9">
    <location>
        <begin position="204"/>
        <end position="263"/>
    </location>
</feature>
<dbReference type="GO" id="GO:0000977">
    <property type="term" value="F:RNA polymerase II transcription regulatory region sequence-specific DNA binding"/>
    <property type="evidence" value="ECO:0007669"/>
    <property type="project" value="Ensembl"/>
</dbReference>
<feature type="domain" description="Homeobox" evidence="12">
    <location>
        <begin position="202"/>
        <end position="262"/>
    </location>
</feature>
<dbReference type="GeneID" id="112063730"/>
<evidence type="ECO:0000256" key="7">
    <source>
        <dbReference type="ARBA" id="ARBA00023242"/>
    </source>
</evidence>
<dbReference type="FunCoup" id="A0A2Y9S940">
    <property type="interactions" value="8"/>
</dbReference>
<dbReference type="InterPro" id="IPR009057">
    <property type="entry name" value="Homeodomain-like_sf"/>
</dbReference>
<feature type="compositionally biased region" description="Basic and acidic residues" evidence="11">
    <location>
        <begin position="134"/>
        <end position="148"/>
    </location>
</feature>
<keyword evidence="6" id="KW-0804">Transcription</keyword>
<evidence type="ECO:0000256" key="11">
    <source>
        <dbReference type="SAM" id="MobiDB-lite"/>
    </source>
</evidence>
<keyword evidence="5 9" id="KW-0371">Homeobox</keyword>
<keyword evidence="2" id="KW-0217">Developmental protein</keyword>
<evidence type="ECO:0000256" key="5">
    <source>
        <dbReference type="ARBA" id="ARBA00023155"/>
    </source>
</evidence>
<dbReference type="PRINTS" id="PR00024">
    <property type="entry name" value="HOMEOBOX"/>
</dbReference>